<name>A0A840LCX0_9BURK</name>
<feature type="chain" id="PRO_5032611937" description="DoxX-like protein" evidence="2">
    <location>
        <begin position="27"/>
        <end position="123"/>
    </location>
</feature>
<evidence type="ECO:0000256" key="1">
    <source>
        <dbReference type="SAM" id="Phobius"/>
    </source>
</evidence>
<evidence type="ECO:0008006" key="5">
    <source>
        <dbReference type="Google" id="ProtNLM"/>
    </source>
</evidence>
<evidence type="ECO:0000313" key="4">
    <source>
        <dbReference type="Proteomes" id="UP000562027"/>
    </source>
</evidence>
<dbReference type="EMBL" id="JACHLP010000006">
    <property type="protein sequence ID" value="MBB4844492.1"/>
    <property type="molecule type" value="Genomic_DNA"/>
</dbReference>
<gene>
    <name evidence="3" type="ORF">HNP55_003036</name>
</gene>
<dbReference type="AlphaFoldDB" id="A0A840LCX0"/>
<keyword evidence="2" id="KW-0732">Signal</keyword>
<protein>
    <recommendedName>
        <fullName evidence="5">DoxX-like protein</fullName>
    </recommendedName>
</protein>
<comment type="caution">
    <text evidence="3">The sequence shown here is derived from an EMBL/GenBank/DDBJ whole genome shotgun (WGS) entry which is preliminary data.</text>
</comment>
<keyword evidence="1" id="KW-0472">Membrane</keyword>
<feature type="transmembrane region" description="Helical" evidence="1">
    <location>
        <begin position="36"/>
        <end position="57"/>
    </location>
</feature>
<keyword evidence="1" id="KW-0812">Transmembrane</keyword>
<feature type="transmembrane region" description="Helical" evidence="1">
    <location>
        <begin position="64"/>
        <end position="82"/>
    </location>
</feature>
<dbReference type="Proteomes" id="UP000562027">
    <property type="component" value="Unassembled WGS sequence"/>
</dbReference>
<evidence type="ECO:0000313" key="3">
    <source>
        <dbReference type="EMBL" id="MBB4844492.1"/>
    </source>
</evidence>
<keyword evidence="4" id="KW-1185">Reference proteome</keyword>
<dbReference type="RefSeq" id="WP_184300978.1">
    <property type="nucleotide sequence ID" value="NZ_JACHLP010000006.1"/>
</dbReference>
<sequence>MYVIAAIGLLTISLSCLMMASPDAWAAGILAFAQKPYFHAAEIITRVLAGGALVFFAEQTLHPPVFVFAGYVLVAVGAFLLLAGSSRHRDFAVRSASFKTVFRPAGVVGFAAGAFVIYSALGR</sequence>
<keyword evidence="1" id="KW-1133">Transmembrane helix</keyword>
<feature type="transmembrane region" description="Helical" evidence="1">
    <location>
        <begin position="102"/>
        <end position="121"/>
    </location>
</feature>
<evidence type="ECO:0000256" key="2">
    <source>
        <dbReference type="SAM" id="SignalP"/>
    </source>
</evidence>
<reference evidence="3 4" key="1">
    <citation type="submission" date="2020-08" db="EMBL/GenBank/DDBJ databases">
        <title>Functional genomics of gut bacteria from endangered species of beetles.</title>
        <authorList>
            <person name="Carlos-Shanley C."/>
        </authorList>
    </citation>
    <scope>NUCLEOTIDE SEQUENCE [LARGE SCALE GENOMIC DNA]</scope>
    <source>
        <strain evidence="3 4">S00239</strain>
    </source>
</reference>
<proteinExistence type="predicted"/>
<feature type="signal peptide" evidence="2">
    <location>
        <begin position="1"/>
        <end position="26"/>
    </location>
</feature>
<organism evidence="3 4">
    <name type="scientific">Roseateles oligotrophus</name>
    <dbReference type="NCBI Taxonomy" id="1769250"/>
    <lineage>
        <taxon>Bacteria</taxon>
        <taxon>Pseudomonadati</taxon>
        <taxon>Pseudomonadota</taxon>
        <taxon>Betaproteobacteria</taxon>
        <taxon>Burkholderiales</taxon>
        <taxon>Sphaerotilaceae</taxon>
        <taxon>Roseateles</taxon>
    </lineage>
</organism>
<accession>A0A840LCX0</accession>